<evidence type="ECO:0000256" key="2">
    <source>
        <dbReference type="SAM" id="Phobius"/>
    </source>
</evidence>
<proteinExistence type="predicted"/>
<keyword evidence="5" id="KW-1185">Reference proteome</keyword>
<evidence type="ECO:0000313" key="4">
    <source>
        <dbReference type="EMBL" id="KAJ8453644.1"/>
    </source>
</evidence>
<gene>
    <name evidence="4" type="ORF">ONZ51_g13484</name>
</gene>
<keyword evidence="2" id="KW-0812">Transmembrane</keyword>
<reference evidence="4" key="1">
    <citation type="submission" date="2022-11" db="EMBL/GenBank/DDBJ databases">
        <title>Genome Sequence of Cubamyces cubensis.</title>
        <authorList>
            <person name="Buettner E."/>
        </authorList>
    </citation>
    <scope>NUCLEOTIDE SEQUENCE</scope>
    <source>
        <strain evidence="4">MPL-01</strain>
    </source>
</reference>
<dbReference type="InterPro" id="IPR057688">
    <property type="entry name" value="DUF7928"/>
</dbReference>
<dbReference type="Proteomes" id="UP001215151">
    <property type="component" value="Unassembled WGS sequence"/>
</dbReference>
<feature type="domain" description="DUF7928" evidence="3">
    <location>
        <begin position="81"/>
        <end position="225"/>
    </location>
</feature>
<name>A0AAD7TED6_9APHY</name>
<feature type="region of interest" description="Disordered" evidence="1">
    <location>
        <begin position="230"/>
        <end position="268"/>
    </location>
</feature>
<dbReference type="Pfam" id="PF25550">
    <property type="entry name" value="DUF7928"/>
    <property type="match status" value="1"/>
</dbReference>
<protein>
    <recommendedName>
        <fullName evidence="3">DUF7928 domain-containing protein</fullName>
    </recommendedName>
</protein>
<dbReference type="PANTHER" id="PTHR35408">
    <property type="entry name" value="CHROMOSOME 15, WHOLE GENOME SHOTGUN SEQUENCE"/>
    <property type="match status" value="1"/>
</dbReference>
<keyword evidence="2" id="KW-1133">Transmembrane helix</keyword>
<evidence type="ECO:0000259" key="3">
    <source>
        <dbReference type="Pfam" id="PF25550"/>
    </source>
</evidence>
<dbReference type="EMBL" id="JAPEVG010001219">
    <property type="protein sequence ID" value="KAJ8453644.1"/>
    <property type="molecule type" value="Genomic_DNA"/>
</dbReference>
<accession>A0AAD7TED6</accession>
<feature type="transmembrane region" description="Helical" evidence="2">
    <location>
        <begin position="303"/>
        <end position="324"/>
    </location>
</feature>
<dbReference type="AlphaFoldDB" id="A0AAD7TED6"/>
<organism evidence="4 5">
    <name type="scientific">Trametes cubensis</name>
    <dbReference type="NCBI Taxonomy" id="1111947"/>
    <lineage>
        <taxon>Eukaryota</taxon>
        <taxon>Fungi</taxon>
        <taxon>Dikarya</taxon>
        <taxon>Basidiomycota</taxon>
        <taxon>Agaricomycotina</taxon>
        <taxon>Agaricomycetes</taxon>
        <taxon>Polyporales</taxon>
        <taxon>Polyporaceae</taxon>
        <taxon>Trametes</taxon>
    </lineage>
</organism>
<comment type="caution">
    <text evidence="4">The sequence shown here is derived from an EMBL/GenBank/DDBJ whole genome shotgun (WGS) entry which is preliminary data.</text>
</comment>
<feature type="compositionally biased region" description="Basic and acidic residues" evidence="1">
    <location>
        <begin position="241"/>
        <end position="252"/>
    </location>
</feature>
<keyword evidence="2" id="KW-0472">Membrane</keyword>
<evidence type="ECO:0000313" key="5">
    <source>
        <dbReference type="Proteomes" id="UP001215151"/>
    </source>
</evidence>
<evidence type="ECO:0000256" key="1">
    <source>
        <dbReference type="SAM" id="MobiDB-lite"/>
    </source>
</evidence>
<feature type="transmembrane region" description="Helical" evidence="2">
    <location>
        <begin position="336"/>
        <end position="358"/>
    </location>
</feature>
<sequence>MPVDILQGGEVLPATEMYEEAPKSSSATFSTHPCDFLHDADNREGPVNALTVTLTTNKYTDATQDMAIALGGHRDSKFPSQHTQGDAWFKPSEENVHAGVCLRVDSGNFRLFPYDNVYLEPFEAAVQILNPVVAVKIRSAAIHAALATVKPDADAIYIDDNTRIQILDSITLLGAADKEQCGAFIRDERVLVVWSYQLDTIIPTCRDFEDKLIKLVWNLRSGNSSISSVMIPSSTASSEAHLNEKTTEEASTKEAAPPPQDSSRPKAIKKRRCGLGYWVTDKEDVEKTAEGPSPRPIRLFAPVYNGLGIAMSIFFIGSGVAVLVEEILLDGDYTRLALLATAPFLFCVSLFFALQIIANVSYVFGPVAQYHENSKYYSAVRPAPNKVVDTNLPHITIEMPVYKESLTETM</sequence>
<dbReference type="PANTHER" id="PTHR35408:SF3">
    <property type="entry name" value="GLYCOSYLTRANSFERASE 2-LIKE DOMAIN-CONTAINING PROTEIN"/>
    <property type="match status" value="1"/>
</dbReference>